<dbReference type="Proteomes" id="UP000688137">
    <property type="component" value="Unassembled WGS sequence"/>
</dbReference>
<evidence type="ECO:0000313" key="2">
    <source>
        <dbReference type="Proteomes" id="UP000688137"/>
    </source>
</evidence>
<dbReference type="OMA" id="QYINEDL"/>
<dbReference type="AlphaFoldDB" id="A0A8S1MXX4"/>
<name>A0A8S1MXX4_PARPR</name>
<proteinExistence type="predicted"/>
<comment type="caution">
    <text evidence="1">The sequence shown here is derived from an EMBL/GenBank/DDBJ whole genome shotgun (WGS) entry which is preliminary data.</text>
</comment>
<sequence>MNKAIRVRYSSLDESRTNTKRYQTVYTVTDSIKTQVNNLKFNHHPLSYYISRICKDIKEMRKYRTDAYIKNQLTKIYAQTIHLKEIHDVFKVPIQYINEDLILSRCTLQLISQMPHQYTLRPQQQLTHFIQWMAYFDEQVYLEMQRIHEGYLFQIQRNIQDQYTTNVIKQQQIKHQIHPRKKDMYNYVNRLITKPSFRTMSRISVLENYETKFGEFQLITPYARSYAKQLDTISQNLNTIE</sequence>
<organism evidence="1 2">
    <name type="scientific">Paramecium primaurelia</name>
    <dbReference type="NCBI Taxonomy" id="5886"/>
    <lineage>
        <taxon>Eukaryota</taxon>
        <taxon>Sar</taxon>
        <taxon>Alveolata</taxon>
        <taxon>Ciliophora</taxon>
        <taxon>Intramacronucleata</taxon>
        <taxon>Oligohymenophorea</taxon>
        <taxon>Peniculida</taxon>
        <taxon>Parameciidae</taxon>
        <taxon>Paramecium</taxon>
    </lineage>
</organism>
<protein>
    <submittedName>
        <fullName evidence="1">Uncharacterized protein</fullName>
    </submittedName>
</protein>
<reference evidence="1" key="1">
    <citation type="submission" date="2021-01" db="EMBL/GenBank/DDBJ databases">
        <authorList>
            <consortium name="Genoscope - CEA"/>
            <person name="William W."/>
        </authorList>
    </citation>
    <scope>NUCLEOTIDE SEQUENCE</scope>
</reference>
<gene>
    <name evidence="1" type="ORF">PPRIM_AZ9-3.1.T0620219</name>
</gene>
<evidence type="ECO:0000313" key="1">
    <source>
        <dbReference type="EMBL" id="CAD8079824.1"/>
    </source>
</evidence>
<keyword evidence="2" id="KW-1185">Reference proteome</keyword>
<accession>A0A8S1MXX4</accession>
<dbReference type="EMBL" id="CAJJDM010000063">
    <property type="protein sequence ID" value="CAD8079824.1"/>
    <property type="molecule type" value="Genomic_DNA"/>
</dbReference>